<sequence>MIHYALYVVMLLLGLPYVSQEGADWPRYNDCAPAVTSMLIEYYTGESLDPETYYIETGARDRPQAKSMIRDWGAMHGLELSIDYYWTIEDLRQKVMVERIPVVVAVLREFNGNLEGHFVIVIGMTASTIFVHDPILGPAIAIPIERFEREWYYETAWDHSSCWFPQIPSIFEVTGQSIYPG</sequence>
<dbReference type="Pfam" id="PF13529">
    <property type="entry name" value="Peptidase_C39_2"/>
    <property type="match status" value="1"/>
</dbReference>
<dbReference type="GO" id="GO:0016020">
    <property type="term" value="C:membrane"/>
    <property type="evidence" value="ECO:0007669"/>
    <property type="project" value="InterPro"/>
</dbReference>
<dbReference type="PROSITE" id="PS50990">
    <property type="entry name" value="PEPTIDASE_C39"/>
    <property type="match status" value="1"/>
</dbReference>
<dbReference type="Gene3D" id="3.90.70.10">
    <property type="entry name" value="Cysteine proteinases"/>
    <property type="match status" value="1"/>
</dbReference>
<name>A0A0F9IBN8_9ZZZZ</name>
<dbReference type="GO" id="GO:0005524">
    <property type="term" value="F:ATP binding"/>
    <property type="evidence" value="ECO:0007669"/>
    <property type="project" value="InterPro"/>
</dbReference>
<evidence type="ECO:0000313" key="2">
    <source>
        <dbReference type="EMBL" id="KKM25011.1"/>
    </source>
</evidence>
<accession>A0A0F9IBN8</accession>
<gene>
    <name evidence="2" type="ORF">LCGC14_1599360</name>
</gene>
<reference evidence="2" key="1">
    <citation type="journal article" date="2015" name="Nature">
        <title>Complex archaea that bridge the gap between prokaryotes and eukaryotes.</title>
        <authorList>
            <person name="Spang A."/>
            <person name="Saw J.H."/>
            <person name="Jorgensen S.L."/>
            <person name="Zaremba-Niedzwiedzka K."/>
            <person name="Martijn J."/>
            <person name="Lind A.E."/>
            <person name="van Eijk R."/>
            <person name="Schleper C."/>
            <person name="Guy L."/>
            <person name="Ettema T.J."/>
        </authorList>
    </citation>
    <scope>NUCLEOTIDE SEQUENCE</scope>
</reference>
<feature type="domain" description="Peptidase C39" evidence="1">
    <location>
        <begin position="20"/>
        <end position="158"/>
    </location>
</feature>
<dbReference type="GO" id="GO:0008233">
    <property type="term" value="F:peptidase activity"/>
    <property type="evidence" value="ECO:0007669"/>
    <property type="project" value="InterPro"/>
</dbReference>
<dbReference type="AlphaFoldDB" id="A0A0F9IBN8"/>
<dbReference type="InterPro" id="IPR005074">
    <property type="entry name" value="Peptidase_C39"/>
</dbReference>
<protein>
    <recommendedName>
        <fullName evidence="1">Peptidase C39 domain-containing protein</fullName>
    </recommendedName>
</protein>
<dbReference type="GO" id="GO:0006508">
    <property type="term" value="P:proteolysis"/>
    <property type="evidence" value="ECO:0007669"/>
    <property type="project" value="InterPro"/>
</dbReference>
<dbReference type="InterPro" id="IPR039564">
    <property type="entry name" value="Peptidase_C39-like"/>
</dbReference>
<proteinExistence type="predicted"/>
<comment type="caution">
    <text evidence="2">The sequence shown here is derived from an EMBL/GenBank/DDBJ whole genome shotgun (WGS) entry which is preliminary data.</text>
</comment>
<dbReference type="EMBL" id="LAZR01012806">
    <property type="protein sequence ID" value="KKM25011.1"/>
    <property type="molecule type" value="Genomic_DNA"/>
</dbReference>
<organism evidence="2">
    <name type="scientific">marine sediment metagenome</name>
    <dbReference type="NCBI Taxonomy" id="412755"/>
    <lineage>
        <taxon>unclassified sequences</taxon>
        <taxon>metagenomes</taxon>
        <taxon>ecological metagenomes</taxon>
    </lineage>
</organism>
<evidence type="ECO:0000259" key="1">
    <source>
        <dbReference type="PROSITE" id="PS50990"/>
    </source>
</evidence>